<comment type="caution">
    <text evidence="2">The sequence shown here is derived from an EMBL/GenBank/DDBJ whole genome shotgun (WGS) entry which is preliminary data.</text>
</comment>
<feature type="compositionally biased region" description="Basic residues" evidence="1">
    <location>
        <begin position="105"/>
        <end position="119"/>
    </location>
</feature>
<dbReference type="AlphaFoldDB" id="A0A9W7X6P1"/>
<dbReference type="EMBL" id="MU631165">
    <property type="protein sequence ID" value="KAJ1253490.1"/>
    <property type="molecule type" value="Genomic_DNA"/>
</dbReference>
<accession>A0A9W7X6P1</accession>
<organism evidence="2 3">
    <name type="scientific">Paspalum vaginatum</name>
    <name type="common">seashore paspalum</name>
    <dbReference type="NCBI Taxonomy" id="158149"/>
    <lineage>
        <taxon>Eukaryota</taxon>
        <taxon>Viridiplantae</taxon>
        <taxon>Streptophyta</taxon>
        <taxon>Embryophyta</taxon>
        <taxon>Tracheophyta</taxon>
        <taxon>Spermatophyta</taxon>
        <taxon>Magnoliopsida</taxon>
        <taxon>Liliopsida</taxon>
        <taxon>Poales</taxon>
        <taxon>Poaceae</taxon>
        <taxon>PACMAD clade</taxon>
        <taxon>Panicoideae</taxon>
        <taxon>Andropogonodae</taxon>
        <taxon>Paspaleae</taxon>
        <taxon>Paspalinae</taxon>
        <taxon>Paspalum</taxon>
    </lineage>
</organism>
<dbReference type="Proteomes" id="UP001164776">
    <property type="component" value="Unassembled WGS sequence"/>
</dbReference>
<feature type="region of interest" description="Disordered" evidence="1">
    <location>
        <begin position="35"/>
        <end position="171"/>
    </location>
</feature>
<protein>
    <submittedName>
        <fullName evidence="2">Uncharacterized protein</fullName>
    </submittedName>
</protein>
<dbReference type="OrthoDB" id="680252at2759"/>
<reference evidence="2 3" key="1">
    <citation type="submission" date="2022-10" db="EMBL/GenBank/DDBJ databases">
        <title>WGS assembly of Paspalum vaginatum 540-79.</title>
        <authorList>
            <person name="Sun G."/>
            <person name="Wase N."/>
            <person name="Shu S."/>
            <person name="Jenkins J."/>
            <person name="Zhou B."/>
            <person name="Torres-Rodriguez J."/>
            <person name="Chen C."/>
            <person name="Sandor L."/>
            <person name="Plott C."/>
            <person name="Yoshinga Y."/>
            <person name="Daum C."/>
            <person name="Qi P."/>
            <person name="Barry K."/>
            <person name="Lipzen A."/>
            <person name="Berry L."/>
            <person name="Pedersen C."/>
            <person name="Gottilla T."/>
            <person name="Foltz A."/>
            <person name="Yu H."/>
            <person name="O'Malley R."/>
            <person name="Zhang C."/>
            <person name="Devos K."/>
            <person name="Sigmon B."/>
            <person name="Yu B."/>
            <person name="Obata T."/>
            <person name="Schmutz J."/>
            <person name="Schnable J."/>
        </authorList>
    </citation>
    <scope>NUCLEOTIDE SEQUENCE [LARGE SCALE GENOMIC DNA]</scope>
    <source>
        <strain evidence="3">cv. 540-79</strain>
    </source>
</reference>
<evidence type="ECO:0000313" key="2">
    <source>
        <dbReference type="EMBL" id="KAJ1253490.1"/>
    </source>
</evidence>
<sequence length="171" mass="18280">MGARAVFAAERLSPLGKVVEMDCGDITSSQEELLARAPFLGGGGEEEEPEVFSTPPLTHGHHQGQGDEGGDDKEGDVITMCSLPFTQTQTQPSPSPSPPDEVVRPRKPRVCIRKVRGARIRTPTPSPDGRRAGGCRPALQGRAHDPHASCSPHRSRGHPHACPPARHLLIS</sequence>
<keyword evidence="3" id="KW-1185">Reference proteome</keyword>
<evidence type="ECO:0000256" key="1">
    <source>
        <dbReference type="SAM" id="MobiDB-lite"/>
    </source>
</evidence>
<proteinExistence type="predicted"/>
<gene>
    <name evidence="2" type="ORF">BS78_K249700</name>
</gene>
<name>A0A9W7X6P1_9POAL</name>
<evidence type="ECO:0000313" key="3">
    <source>
        <dbReference type="Proteomes" id="UP001164776"/>
    </source>
</evidence>